<keyword evidence="1" id="KW-0812">Transmembrane</keyword>
<dbReference type="InterPro" id="IPR010295">
    <property type="entry name" value="DUF898"/>
</dbReference>
<dbReference type="OrthoDB" id="7462354at2"/>
<evidence type="ECO:0008006" key="4">
    <source>
        <dbReference type="Google" id="ProtNLM"/>
    </source>
</evidence>
<feature type="transmembrane region" description="Helical" evidence="1">
    <location>
        <begin position="285"/>
        <end position="308"/>
    </location>
</feature>
<comment type="caution">
    <text evidence="2">The sequence shown here is derived from an EMBL/GenBank/DDBJ whole genome shotgun (WGS) entry which is preliminary data.</text>
</comment>
<feature type="transmembrane region" description="Helical" evidence="1">
    <location>
        <begin position="148"/>
        <end position="170"/>
    </location>
</feature>
<dbReference type="AlphaFoldDB" id="A0A255Z4R1"/>
<keyword evidence="1" id="KW-0472">Membrane</keyword>
<sequence length="482" mass="52815">MCRPASPACQDAIETYSQNGSSCESSLAATPPYVFDSIAKISPRQLAAPPWKLYSAIAINRGDELTSLPLSDDSTIPSVDGTPPGDGGIQIDINRGSLIGLLLLNTFLTVITLGIYRFWARTKVRQRLWSAVTLRDDRFAYTGTGKELFIGFLVALVALLPFGLIVSVVNAMIPPTAFGQRFAFQMAVALGAGLLGLMAMYFARRYLLTRTRWRGIHGGQDRELRRFMVKHLNGYLLVLVSFGLLQPKIDARLYNYRTGISWFGTERFRASATSAGLWSVYLPSWLLFLVGYIALIVGFLPFMTWSAAAQEAQVTGIHPGPMPTFEPTIWIVVAILITLGTAGFFLYAVRRSIAFLGATQLGDMLFDLPLRTRQLLYIPLVGTVIYVVTLLLMVGAGALLIWAMGPKSTVIFLLPLVLMVVFLSLNSLISVAWTQVEVLRQIGRHLRLRNMAVLDDLLNRGQPAPTRGEGLADAIGDIGIGA</sequence>
<evidence type="ECO:0000256" key="1">
    <source>
        <dbReference type="SAM" id="Phobius"/>
    </source>
</evidence>
<gene>
    <name evidence="2" type="ORF">CHU95_04105</name>
</gene>
<proteinExistence type="predicted"/>
<feature type="transmembrane region" description="Helical" evidence="1">
    <location>
        <begin position="98"/>
        <end position="119"/>
    </location>
</feature>
<evidence type="ECO:0000313" key="2">
    <source>
        <dbReference type="EMBL" id="OYQ36422.1"/>
    </source>
</evidence>
<dbReference type="Proteomes" id="UP000216998">
    <property type="component" value="Unassembled WGS sequence"/>
</dbReference>
<keyword evidence="3" id="KW-1185">Reference proteome</keyword>
<feature type="transmembrane region" description="Helical" evidence="1">
    <location>
        <begin position="182"/>
        <end position="203"/>
    </location>
</feature>
<reference evidence="2 3" key="1">
    <citation type="submission" date="2017-07" db="EMBL/GenBank/DDBJ databases">
        <title>Niveispirillum cyanobacteriorum sp. nov., isolated from cyanobacterial aggregates in a eutrophic lake.</title>
        <authorList>
            <person name="Cai H."/>
        </authorList>
    </citation>
    <scope>NUCLEOTIDE SEQUENCE [LARGE SCALE GENOMIC DNA]</scope>
    <source>
        <strain evidence="3">TH1-14</strain>
    </source>
</reference>
<protein>
    <recommendedName>
        <fullName evidence="4">DUF898 domain-containing protein</fullName>
    </recommendedName>
</protein>
<feature type="transmembrane region" description="Helical" evidence="1">
    <location>
        <begin position="375"/>
        <end position="404"/>
    </location>
</feature>
<name>A0A255Z4R1_9PROT</name>
<evidence type="ECO:0000313" key="3">
    <source>
        <dbReference type="Proteomes" id="UP000216998"/>
    </source>
</evidence>
<feature type="transmembrane region" description="Helical" evidence="1">
    <location>
        <begin position="328"/>
        <end position="349"/>
    </location>
</feature>
<keyword evidence="1" id="KW-1133">Transmembrane helix</keyword>
<dbReference type="EMBL" id="NOXU01000022">
    <property type="protein sequence ID" value="OYQ36422.1"/>
    <property type="molecule type" value="Genomic_DNA"/>
</dbReference>
<organism evidence="2 3">
    <name type="scientific">Niveispirillum lacus</name>
    <dbReference type="NCBI Taxonomy" id="1981099"/>
    <lineage>
        <taxon>Bacteria</taxon>
        <taxon>Pseudomonadati</taxon>
        <taxon>Pseudomonadota</taxon>
        <taxon>Alphaproteobacteria</taxon>
        <taxon>Rhodospirillales</taxon>
        <taxon>Azospirillaceae</taxon>
        <taxon>Niveispirillum</taxon>
    </lineage>
</organism>
<accession>A0A255Z4R1</accession>
<dbReference type="Pfam" id="PF05987">
    <property type="entry name" value="DUF898"/>
    <property type="match status" value="1"/>
</dbReference>
<feature type="transmembrane region" description="Helical" evidence="1">
    <location>
        <begin position="410"/>
        <end position="434"/>
    </location>
</feature>